<reference evidence="7 8" key="1">
    <citation type="submission" date="2024-09" db="EMBL/GenBank/DDBJ databases">
        <title>Chromosome-scale assembly of Riccia sorocarpa.</title>
        <authorList>
            <person name="Paukszto L."/>
        </authorList>
    </citation>
    <scope>NUCLEOTIDE SEQUENCE [LARGE SCALE GENOMIC DNA]</scope>
    <source>
        <strain evidence="7">LP-2024</strain>
        <tissue evidence="7">Aerial parts of the thallus</tissue>
    </source>
</reference>
<dbReference type="Proteomes" id="UP001633002">
    <property type="component" value="Unassembled WGS sequence"/>
</dbReference>
<feature type="short sequence motif" description="GXSXG" evidence="3">
    <location>
        <begin position="111"/>
        <end position="115"/>
    </location>
</feature>
<proteinExistence type="inferred from homology"/>
<comment type="function">
    <text evidence="4">Lipolytic acyl hydrolase (LAH).</text>
</comment>
<keyword evidence="3 4" id="KW-0442">Lipid degradation</keyword>
<feature type="region of interest" description="Disordered" evidence="5">
    <location>
        <begin position="442"/>
        <end position="465"/>
    </location>
</feature>
<feature type="short sequence motif" description="GXGXXG" evidence="3">
    <location>
        <begin position="73"/>
        <end position="78"/>
    </location>
</feature>
<feature type="region of interest" description="Disordered" evidence="5">
    <location>
        <begin position="19"/>
        <end position="38"/>
    </location>
</feature>
<sequence length="465" mass="50626">MAQSLIKWLTSRSKSISDSAALRTERGTGNRQSPAAACDDSQLSPWMRLAADGTLPQPEGTAGKRMTILSIDGGGVRGVIPAVCLEYLESELQKIDGAEVRIADYFDVIAGTSTGGIISAMLTAPDANKRPTFSAPQVTKFYLDNATTIFPLSCSGSWSTVKSFFGPRYTVTPLKTLLVENFKDLKIADALTDVLITSFDVKAQQPVFFNKQVALTLERYNATYADVCLGTSAAPTFLPAHQFVVPDKDSGPGETHEYNLIDGGIAANNPTQVAILHAVKDLIIGNCPHKARIPCFEGYQDLLVLSLGTGDQTVSYDAKDLADWGTLNWVLKDGKQPIIQMLFNSSAYLVDFDVAIGFQINKVEKNYLRIETKDIQGDMERLDNSDPKNMQALVDAANKLLEQQAKYRNAVNGELVEKDYVKTNKEALSCFAKWLSDEKKGRQLGTSTPAQQDLVTRSTAATTSA</sequence>
<keyword evidence="3 4" id="KW-0378">Hydrolase</keyword>
<evidence type="ECO:0000256" key="3">
    <source>
        <dbReference type="PROSITE-ProRule" id="PRU01161"/>
    </source>
</evidence>
<feature type="active site" description="Proton acceptor" evidence="3">
    <location>
        <position position="262"/>
    </location>
</feature>
<evidence type="ECO:0000259" key="6">
    <source>
        <dbReference type="PROSITE" id="PS51635"/>
    </source>
</evidence>
<dbReference type="AlphaFoldDB" id="A0ABD3GGM0"/>
<dbReference type="GO" id="GO:0016042">
    <property type="term" value="P:lipid catabolic process"/>
    <property type="evidence" value="ECO:0007669"/>
    <property type="project" value="UniProtKB-UniRule"/>
</dbReference>
<evidence type="ECO:0000256" key="2">
    <source>
        <dbReference type="ARBA" id="ARBA00023098"/>
    </source>
</evidence>
<dbReference type="SUPFAM" id="SSF52151">
    <property type="entry name" value="FabD/lysophospholipase-like"/>
    <property type="match status" value="1"/>
</dbReference>
<evidence type="ECO:0000256" key="1">
    <source>
        <dbReference type="ARBA" id="ARBA00010240"/>
    </source>
</evidence>
<evidence type="ECO:0000313" key="8">
    <source>
        <dbReference type="Proteomes" id="UP001633002"/>
    </source>
</evidence>
<dbReference type="EC" id="3.1.1.-" evidence="4"/>
<feature type="compositionally biased region" description="Polar residues" evidence="5">
    <location>
        <begin position="444"/>
        <end position="465"/>
    </location>
</feature>
<gene>
    <name evidence="7" type="ORF">R1sor_020782</name>
</gene>
<evidence type="ECO:0000256" key="5">
    <source>
        <dbReference type="SAM" id="MobiDB-lite"/>
    </source>
</evidence>
<feature type="short sequence motif" description="DGA/G" evidence="3">
    <location>
        <begin position="262"/>
        <end position="264"/>
    </location>
</feature>
<dbReference type="PANTHER" id="PTHR32176">
    <property type="entry name" value="XYLOSE ISOMERASE"/>
    <property type="match status" value="1"/>
</dbReference>
<dbReference type="GO" id="GO:0016787">
    <property type="term" value="F:hydrolase activity"/>
    <property type="evidence" value="ECO:0007669"/>
    <property type="project" value="UniProtKB-UniRule"/>
</dbReference>
<evidence type="ECO:0000256" key="4">
    <source>
        <dbReference type="RuleBase" id="RU361262"/>
    </source>
</evidence>
<accession>A0ABD3GGM0</accession>
<name>A0ABD3GGM0_9MARC</name>
<dbReference type="Pfam" id="PF01734">
    <property type="entry name" value="Patatin"/>
    <property type="match status" value="1"/>
</dbReference>
<dbReference type="PROSITE" id="PS51635">
    <property type="entry name" value="PNPLA"/>
    <property type="match status" value="1"/>
</dbReference>
<feature type="domain" description="PNPLA" evidence="6">
    <location>
        <begin position="69"/>
        <end position="275"/>
    </location>
</feature>
<comment type="domain">
    <text evidence="4">The nitrogen atoms of the two glycine residues in the GGXR motif define the oxyanion hole, and stabilize the oxyanion that forms during the nucleophilic attack by the catalytic serine during substrate cleavage.</text>
</comment>
<dbReference type="InterPro" id="IPR002641">
    <property type="entry name" value="PNPLA_dom"/>
</dbReference>
<dbReference type="InterPro" id="IPR016035">
    <property type="entry name" value="Acyl_Trfase/lysoPLipase"/>
</dbReference>
<keyword evidence="2 3" id="KW-0443">Lipid metabolism</keyword>
<protein>
    <recommendedName>
        <fullName evidence="4">Patatin</fullName>
        <ecNumber evidence="4">3.1.1.-</ecNumber>
    </recommendedName>
</protein>
<organism evidence="7 8">
    <name type="scientific">Riccia sorocarpa</name>
    <dbReference type="NCBI Taxonomy" id="122646"/>
    <lineage>
        <taxon>Eukaryota</taxon>
        <taxon>Viridiplantae</taxon>
        <taxon>Streptophyta</taxon>
        <taxon>Embryophyta</taxon>
        <taxon>Marchantiophyta</taxon>
        <taxon>Marchantiopsida</taxon>
        <taxon>Marchantiidae</taxon>
        <taxon>Marchantiales</taxon>
        <taxon>Ricciaceae</taxon>
        <taxon>Riccia</taxon>
    </lineage>
</organism>
<feature type="active site" description="Nucleophile" evidence="3">
    <location>
        <position position="113"/>
    </location>
</feature>
<dbReference type="PANTHER" id="PTHR32176:SF92">
    <property type="entry name" value="XYLOSE ISOMERASE"/>
    <property type="match status" value="1"/>
</dbReference>
<dbReference type="EMBL" id="JBJQOH010000007">
    <property type="protein sequence ID" value="KAL3677826.1"/>
    <property type="molecule type" value="Genomic_DNA"/>
</dbReference>
<keyword evidence="8" id="KW-1185">Reference proteome</keyword>
<evidence type="ECO:0000313" key="7">
    <source>
        <dbReference type="EMBL" id="KAL3677826.1"/>
    </source>
</evidence>
<comment type="similarity">
    <text evidence="1 4">Belongs to the patatin family.</text>
</comment>
<comment type="caution">
    <text evidence="7">The sequence shown here is derived from an EMBL/GenBank/DDBJ whole genome shotgun (WGS) entry which is preliminary data.</text>
</comment>
<dbReference type="Gene3D" id="3.40.1090.10">
    <property type="entry name" value="Cytosolic phospholipase A2 catalytic domain"/>
    <property type="match status" value="1"/>
</dbReference>